<dbReference type="PANTHER" id="PTHR30572">
    <property type="entry name" value="MEMBRANE COMPONENT OF TRANSPORTER-RELATED"/>
    <property type="match status" value="1"/>
</dbReference>
<feature type="transmembrane region" description="Helical" evidence="7">
    <location>
        <begin position="275"/>
        <end position="305"/>
    </location>
</feature>
<comment type="similarity">
    <text evidence="6">Belongs to the ABC-4 integral membrane protein family.</text>
</comment>
<comment type="subcellular location">
    <subcellularLocation>
        <location evidence="1">Cell membrane</location>
        <topology evidence="1">Multi-pass membrane protein</topology>
    </subcellularLocation>
</comment>
<feature type="domain" description="MacB-like periplasmic core" evidence="9">
    <location>
        <begin position="28"/>
        <end position="248"/>
    </location>
</feature>
<evidence type="ECO:0000256" key="4">
    <source>
        <dbReference type="ARBA" id="ARBA00022989"/>
    </source>
</evidence>
<dbReference type="InterPro" id="IPR003838">
    <property type="entry name" value="ABC3_permease_C"/>
</dbReference>
<evidence type="ECO:0000313" key="11">
    <source>
        <dbReference type="Proteomes" id="UP000748308"/>
    </source>
</evidence>
<evidence type="ECO:0000256" key="6">
    <source>
        <dbReference type="ARBA" id="ARBA00038076"/>
    </source>
</evidence>
<dbReference type="Proteomes" id="UP000748308">
    <property type="component" value="Unassembled WGS sequence"/>
</dbReference>
<keyword evidence="5 7" id="KW-0472">Membrane</keyword>
<organism evidence="10 11">
    <name type="scientific">Eiseniibacteriota bacterium</name>
    <dbReference type="NCBI Taxonomy" id="2212470"/>
    <lineage>
        <taxon>Bacteria</taxon>
        <taxon>Candidatus Eiseniibacteriota</taxon>
    </lineage>
</organism>
<evidence type="ECO:0000259" key="9">
    <source>
        <dbReference type="Pfam" id="PF12704"/>
    </source>
</evidence>
<protein>
    <submittedName>
        <fullName evidence="10">ABC transporter permease</fullName>
    </submittedName>
</protein>
<name>A0A937X6I8_UNCEI</name>
<dbReference type="InterPro" id="IPR025857">
    <property type="entry name" value="MacB_PCD"/>
</dbReference>
<evidence type="ECO:0000256" key="2">
    <source>
        <dbReference type="ARBA" id="ARBA00022475"/>
    </source>
</evidence>
<dbReference type="EMBL" id="VGIY01000023">
    <property type="protein sequence ID" value="MBM3316581.1"/>
    <property type="molecule type" value="Genomic_DNA"/>
</dbReference>
<proteinExistence type="inferred from homology"/>
<dbReference type="GO" id="GO:0022857">
    <property type="term" value="F:transmembrane transporter activity"/>
    <property type="evidence" value="ECO:0007669"/>
    <property type="project" value="TreeGrafter"/>
</dbReference>
<feature type="domain" description="ABC3 transporter permease C-terminal" evidence="8">
    <location>
        <begin position="286"/>
        <end position="399"/>
    </location>
</feature>
<dbReference type="Pfam" id="PF02687">
    <property type="entry name" value="FtsX"/>
    <property type="match status" value="1"/>
</dbReference>
<sequence>MRPDPGGARGGDLLRYAAGALRGHRLRTALSLTGVAIGVASVILLTSLGEGARLYVTGEFATLGSNLLIVLPGKTETRGAAPVFGGTPNDLTLADAAALARRIPQLAEVAPVSLGSGRAAAGERGREVVVIGTTHEMLAVRRLEMGIGRFLPPGVTDAPVCVIGAAVRRELFGAENPLGRSLRIGESRFRVIGVTAPRGTSIGMNLDEAVFVPVATGMRVFNRTGLFRAMVTVRSHADIESARRAVIALLAERHGGEEDVTVLTQDAVLATFRQILAVLTSVLAGIAAISLAVAGIGIMNVMLVSVSERRREIGLLKALGATGPQILRAFLLEAAMISTSGGALGVILGIGAGQAFRRLAPEFPIQPPPWAVAAALIVSLGVGLAFGGLPARRAARLDPVRALAGRGG</sequence>
<keyword evidence="4 7" id="KW-1133">Transmembrane helix</keyword>
<evidence type="ECO:0000313" key="10">
    <source>
        <dbReference type="EMBL" id="MBM3316581.1"/>
    </source>
</evidence>
<gene>
    <name evidence="10" type="ORF">FJY75_01885</name>
</gene>
<evidence type="ECO:0000256" key="7">
    <source>
        <dbReference type="SAM" id="Phobius"/>
    </source>
</evidence>
<reference evidence="10" key="1">
    <citation type="submission" date="2019-03" db="EMBL/GenBank/DDBJ databases">
        <title>Lake Tanganyika Metagenome-Assembled Genomes (MAGs).</title>
        <authorList>
            <person name="Tran P."/>
        </authorList>
    </citation>
    <scope>NUCLEOTIDE SEQUENCE</scope>
    <source>
        <strain evidence="10">M_DeepCast_400m_m2_100</strain>
    </source>
</reference>
<comment type="caution">
    <text evidence="10">The sequence shown here is derived from an EMBL/GenBank/DDBJ whole genome shotgun (WGS) entry which is preliminary data.</text>
</comment>
<dbReference type="PANTHER" id="PTHR30572:SF4">
    <property type="entry name" value="ABC TRANSPORTER PERMEASE YTRF"/>
    <property type="match status" value="1"/>
</dbReference>
<accession>A0A937X6I8</accession>
<dbReference type="InterPro" id="IPR050250">
    <property type="entry name" value="Macrolide_Exporter_MacB"/>
</dbReference>
<dbReference type="GO" id="GO:0005886">
    <property type="term" value="C:plasma membrane"/>
    <property type="evidence" value="ECO:0007669"/>
    <property type="project" value="UniProtKB-SubCell"/>
</dbReference>
<keyword evidence="2" id="KW-1003">Cell membrane</keyword>
<dbReference type="Pfam" id="PF12704">
    <property type="entry name" value="MacB_PCD"/>
    <property type="match status" value="1"/>
</dbReference>
<evidence type="ECO:0000259" key="8">
    <source>
        <dbReference type="Pfam" id="PF02687"/>
    </source>
</evidence>
<evidence type="ECO:0000256" key="5">
    <source>
        <dbReference type="ARBA" id="ARBA00023136"/>
    </source>
</evidence>
<feature type="transmembrane region" description="Helical" evidence="7">
    <location>
        <begin position="370"/>
        <end position="391"/>
    </location>
</feature>
<evidence type="ECO:0000256" key="1">
    <source>
        <dbReference type="ARBA" id="ARBA00004651"/>
    </source>
</evidence>
<feature type="transmembrane region" description="Helical" evidence="7">
    <location>
        <begin position="326"/>
        <end position="350"/>
    </location>
</feature>
<keyword evidence="3 7" id="KW-0812">Transmembrane</keyword>
<dbReference type="AlphaFoldDB" id="A0A937X6I8"/>
<evidence type="ECO:0000256" key="3">
    <source>
        <dbReference type="ARBA" id="ARBA00022692"/>
    </source>
</evidence>